<keyword evidence="7 11" id="KW-0472">Membrane</keyword>
<proteinExistence type="inferred from homology"/>
<dbReference type="EnsemblMetazoa" id="MDOA000033-RA">
    <property type="protein sequence ID" value="MDOA000033-PA"/>
    <property type="gene ID" value="MDOA000033"/>
</dbReference>
<dbReference type="InterPro" id="IPR039155">
    <property type="entry name" value="MLEC"/>
</dbReference>
<dbReference type="Gene3D" id="2.60.120.430">
    <property type="entry name" value="Galactose-binding lectin"/>
    <property type="match status" value="1"/>
</dbReference>
<evidence type="ECO:0000256" key="7">
    <source>
        <dbReference type="ARBA" id="ARBA00023136"/>
    </source>
</evidence>
<evidence type="ECO:0000256" key="1">
    <source>
        <dbReference type="ARBA" id="ARBA00004115"/>
    </source>
</evidence>
<dbReference type="OrthoDB" id="10013439at2759"/>
<dbReference type="VEuPathDB" id="VectorBase:MDOMA2_008236"/>
<feature type="compositionally biased region" description="Basic and acidic residues" evidence="10">
    <location>
        <begin position="295"/>
        <end position="310"/>
    </location>
</feature>
<feature type="compositionally biased region" description="Acidic residues" evidence="10">
    <location>
        <begin position="262"/>
        <end position="292"/>
    </location>
</feature>
<reference evidence="13" key="1">
    <citation type="submission" date="2020-05" db="UniProtKB">
        <authorList>
            <consortium name="EnsemblMetazoa"/>
        </authorList>
    </citation>
    <scope>IDENTIFICATION</scope>
    <source>
        <strain evidence="13">Aabys</strain>
    </source>
</reference>
<feature type="transmembrane region" description="Helical" evidence="11">
    <location>
        <begin position="329"/>
        <end position="348"/>
    </location>
</feature>
<dbReference type="KEGG" id="mde:101895553"/>
<evidence type="ECO:0000256" key="3">
    <source>
        <dbReference type="ARBA" id="ARBA00022692"/>
    </source>
</evidence>
<dbReference type="GO" id="GO:0005789">
    <property type="term" value="C:endoplasmic reticulum membrane"/>
    <property type="evidence" value="ECO:0007669"/>
    <property type="project" value="UniProtKB-SubCell"/>
</dbReference>
<dbReference type="AlphaFoldDB" id="A0A1I8M0K6"/>
<organism evidence="13">
    <name type="scientific">Musca domestica</name>
    <name type="common">House fly</name>
    <dbReference type="NCBI Taxonomy" id="7370"/>
    <lineage>
        <taxon>Eukaryota</taxon>
        <taxon>Metazoa</taxon>
        <taxon>Ecdysozoa</taxon>
        <taxon>Arthropoda</taxon>
        <taxon>Hexapoda</taxon>
        <taxon>Insecta</taxon>
        <taxon>Pterygota</taxon>
        <taxon>Neoptera</taxon>
        <taxon>Endopterygota</taxon>
        <taxon>Diptera</taxon>
        <taxon>Brachycera</taxon>
        <taxon>Muscomorpha</taxon>
        <taxon>Muscoidea</taxon>
        <taxon>Muscidae</taxon>
        <taxon>Musca</taxon>
    </lineage>
</organism>
<gene>
    <name evidence="13" type="primary">101895553</name>
    <name evidence="15" type="synonym">LOC101895553</name>
</gene>
<keyword evidence="8" id="KW-0325">Glycoprotein</keyword>
<accession>A0A1I8M0K6</accession>
<dbReference type="Pfam" id="PF11721">
    <property type="entry name" value="Malectin"/>
    <property type="match status" value="1"/>
</dbReference>
<reference evidence="15" key="2">
    <citation type="submission" date="2025-04" db="UniProtKB">
        <authorList>
            <consortium name="RefSeq"/>
        </authorList>
    </citation>
    <scope>IDENTIFICATION</scope>
    <source>
        <strain evidence="15">Aabys</strain>
    </source>
</reference>
<comment type="subcellular location">
    <subcellularLocation>
        <location evidence="1">Endoplasmic reticulum membrane</location>
        <topology evidence="1">Single-pass type I membrane protein</topology>
    </subcellularLocation>
</comment>
<evidence type="ECO:0000256" key="2">
    <source>
        <dbReference type="ARBA" id="ARBA00009141"/>
    </source>
</evidence>
<evidence type="ECO:0000256" key="6">
    <source>
        <dbReference type="ARBA" id="ARBA00022989"/>
    </source>
</evidence>
<dbReference type="VEuPathDB" id="VectorBase:MDOA000033"/>
<keyword evidence="5" id="KW-0256">Endoplasmic reticulum</keyword>
<name>A0A1I8M0K6_MUSDO</name>
<dbReference type="Proteomes" id="UP001652621">
    <property type="component" value="Unplaced"/>
</dbReference>
<dbReference type="InterPro" id="IPR021720">
    <property type="entry name" value="Malectin_dom"/>
</dbReference>
<comment type="similarity">
    <text evidence="2">Belongs to the malectin family.</text>
</comment>
<dbReference type="GO" id="GO:0030246">
    <property type="term" value="F:carbohydrate binding"/>
    <property type="evidence" value="ECO:0007669"/>
    <property type="project" value="InterPro"/>
</dbReference>
<evidence type="ECO:0000313" key="13">
    <source>
        <dbReference type="EnsemblMetazoa" id="MDOA000033-PB"/>
    </source>
</evidence>
<feature type="transmembrane region" description="Helical" evidence="11">
    <location>
        <begin position="19"/>
        <end position="38"/>
    </location>
</feature>
<keyword evidence="4" id="KW-0732">Signal</keyword>
<evidence type="ECO:0000256" key="11">
    <source>
        <dbReference type="SAM" id="Phobius"/>
    </source>
</evidence>
<dbReference type="STRING" id="7370.A0A1I8M0K6"/>
<protein>
    <submittedName>
        <fullName evidence="15">Malectin</fullName>
    </submittedName>
</protein>
<dbReference type="PANTHER" id="PTHR13460">
    <property type="match status" value="1"/>
</dbReference>
<keyword evidence="9" id="KW-0119">Carbohydrate metabolism</keyword>
<feature type="region of interest" description="Disordered" evidence="10">
    <location>
        <begin position="238"/>
        <end position="324"/>
    </location>
</feature>
<keyword evidence="6 11" id="KW-1133">Transmembrane helix</keyword>
<evidence type="ECO:0000256" key="9">
    <source>
        <dbReference type="ARBA" id="ARBA00023277"/>
    </source>
</evidence>
<evidence type="ECO:0000313" key="14">
    <source>
        <dbReference type="Proteomes" id="UP001652621"/>
    </source>
</evidence>
<evidence type="ECO:0000313" key="15">
    <source>
        <dbReference type="RefSeq" id="XP_005184249.1"/>
    </source>
</evidence>
<dbReference type="EnsemblMetazoa" id="MDOA000033-RB">
    <property type="protein sequence ID" value="MDOA000033-PB"/>
    <property type="gene ID" value="MDOA000033"/>
</dbReference>
<sequence>MNLATSSTTSISRRNSLQLLVYVASVLLISCSSLYSGVRAAANNDLQVIYAINAGGYDHTDKYGILYEADPLNVGTASDYGNHLLIIGRVPQQDEVLYRTERYHTSTFGYDLPLEGDGNYALLLKFCEVYFNEPNKKVFDVVLNRQHEIVSNLDIFAQVGRGTAHDEYIFFTVSRGKLHYKDEVSDIRNNVIRLEFIKGAYDNPKINAFALFKGDVERIPRLPAMQSEGFNTDDQFEEKKHDINGHSSNRKFKTNTKKVMEDDVEEDLMDADEEVEDEDNIIDDDEDVDSQYDNEVGHDDLDDLERERRNTKTSGPRHPDPYASEDSTIMMPVIVAIGCFIPLLFCLCKL</sequence>
<keyword evidence="14" id="KW-1185">Reference proteome</keyword>
<evidence type="ECO:0000256" key="5">
    <source>
        <dbReference type="ARBA" id="ARBA00022824"/>
    </source>
</evidence>
<evidence type="ECO:0000259" key="12">
    <source>
        <dbReference type="Pfam" id="PF11721"/>
    </source>
</evidence>
<feature type="domain" description="Malectin" evidence="12">
    <location>
        <begin position="48"/>
        <end position="209"/>
    </location>
</feature>
<evidence type="ECO:0000256" key="8">
    <source>
        <dbReference type="ARBA" id="ARBA00023180"/>
    </source>
</evidence>
<keyword evidence="3 11" id="KW-0812">Transmembrane</keyword>
<dbReference type="RefSeq" id="XP_005184249.1">
    <property type="nucleotide sequence ID" value="XM_005184192.3"/>
</dbReference>
<evidence type="ECO:0000256" key="4">
    <source>
        <dbReference type="ARBA" id="ARBA00022729"/>
    </source>
</evidence>
<dbReference type="eggNOG" id="KOG3593">
    <property type="taxonomic scope" value="Eukaryota"/>
</dbReference>
<dbReference type="PANTHER" id="PTHR13460:SF0">
    <property type="entry name" value="MALECTIN"/>
    <property type="match status" value="1"/>
</dbReference>
<dbReference type="GeneID" id="101895553"/>
<evidence type="ECO:0000256" key="10">
    <source>
        <dbReference type="SAM" id="MobiDB-lite"/>
    </source>
</evidence>